<dbReference type="RefSeq" id="WP_162345408.1">
    <property type="nucleotide sequence ID" value="NZ_JAAEAA010000005.1"/>
</dbReference>
<reference evidence="4 5" key="1">
    <citation type="submission" date="2020-01" db="EMBL/GenBank/DDBJ databases">
        <authorList>
            <person name="Kim M.K."/>
        </authorList>
    </citation>
    <scope>NUCLEOTIDE SEQUENCE [LARGE SCALE GENOMIC DNA]</scope>
    <source>
        <strain evidence="4 5">BT213</strain>
    </source>
</reference>
<accession>A0A6B2H849</accession>
<dbReference type="InterPro" id="IPR027385">
    <property type="entry name" value="Beta-barrel_OMP"/>
</dbReference>
<organism evidence="4 5">
    <name type="scientific">Pontibacter fetidus</name>
    <dbReference type="NCBI Taxonomy" id="2700082"/>
    <lineage>
        <taxon>Bacteria</taxon>
        <taxon>Pseudomonadati</taxon>
        <taxon>Bacteroidota</taxon>
        <taxon>Cytophagia</taxon>
        <taxon>Cytophagales</taxon>
        <taxon>Hymenobacteraceae</taxon>
        <taxon>Pontibacter</taxon>
    </lineage>
</organism>
<feature type="domain" description="Outer membrane protein beta-barrel" evidence="3">
    <location>
        <begin position="6"/>
        <end position="212"/>
    </location>
</feature>
<feature type="chain" id="PRO_5025335708" evidence="2">
    <location>
        <begin position="20"/>
        <end position="216"/>
    </location>
</feature>
<evidence type="ECO:0000256" key="1">
    <source>
        <dbReference type="ARBA" id="ARBA00022729"/>
    </source>
</evidence>
<evidence type="ECO:0000259" key="3">
    <source>
        <dbReference type="Pfam" id="PF13505"/>
    </source>
</evidence>
<dbReference type="AlphaFoldDB" id="A0A6B2H849"/>
<dbReference type="Pfam" id="PF13505">
    <property type="entry name" value="OMP_b-brl"/>
    <property type="match status" value="1"/>
</dbReference>
<keyword evidence="5" id="KW-1185">Reference proteome</keyword>
<feature type="signal peptide" evidence="2">
    <location>
        <begin position="1"/>
        <end position="19"/>
    </location>
</feature>
<evidence type="ECO:0000313" key="5">
    <source>
        <dbReference type="Proteomes" id="UP000478546"/>
    </source>
</evidence>
<proteinExistence type="predicted"/>
<keyword evidence="1 2" id="KW-0732">Signal</keyword>
<protein>
    <submittedName>
        <fullName evidence="4">Outer membrane beta-barrel protein</fullName>
    </submittedName>
</protein>
<gene>
    <name evidence="4" type="ORF">GWO68_05445</name>
</gene>
<evidence type="ECO:0000313" key="4">
    <source>
        <dbReference type="EMBL" id="NDK55354.1"/>
    </source>
</evidence>
<dbReference type="EMBL" id="JAAEAA010000005">
    <property type="protein sequence ID" value="NDK55354.1"/>
    <property type="molecule type" value="Genomic_DNA"/>
</dbReference>
<comment type="caution">
    <text evidence="4">The sequence shown here is derived from an EMBL/GenBank/DDBJ whole genome shotgun (WGS) entry which is preliminary data.</text>
</comment>
<sequence length="216" mass="23610">MKKLLTAAVLALLSTGAFAQTTQRSIVVSGTLGINRSQDEIESNSDPRTNTITSFALKPSIGYMVSDRLELGMNIGLNYSKTELVIGKESYKFTSESVSTSVEFSPFVRKYFMLSEKLAFTGTASAGFSLGNNKTENNFNSTKTESTRNCVFASIVPGITFFPTEKIGLSTYFGSLGYTKVTFKPKEGSYKEVQSDFGLNLSSSTFGIGFSYYINR</sequence>
<name>A0A6B2H849_9BACT</name>
<evidence type="ECO:0000256" key="2">
    <source>
        <dbReference type="SAM" id="SignalP"/>
    </source>
</evidence>
<dbReference type="Proteomes" id="UP000478546">
    <property type="component" value="Unassembled WGS sequence"/>
</dbReference>